<evidence type="ECO:0000256" key="4">
    <source>
        <dbReference type="ARBA" id="ARBA00022837"/>
    </source>
</evidence>
<dbReference type="PANTHER" id="PTHR23055">
    <property type="entry name" value="CALCIUM BINDING PROTEINS"/>
    <property type="match status" value="1"/>
</dbReference>
<gene>
    <name evidence="7" type="primary">NCS2</name>
    <name evidence="7" type="ORF">TR13068</name>
</gene>
<dbReference type="SMART" id="SM00054">
    <property type="entry name" value="EFh"/>
    <property type="match status" value="3"/>
</dbReference>
<comment type="similarity">
    <text evidence="1">Belongs to the recoverin family.</text>
</comment>
<dbReference type="InterPro" id="IPR028846">
    <property type="entry name" value="Recoverin"/>
</dbReference>
<keyword evidence="4" id="KW-0106">Calcium</keyword>
<dbReference type="Pfam" id="PF13499">
    <property type="entry name" value="EF-hand_7"/>
    <property type="match status" value="1"/>
</dbReference>
<dbReference type="InterPro" id="IPR002048">
    <property type="entry name" value="EF_hand_dom"/>
</dbReference>
<dbReference type="EMBL" id="GEEE01020683">
    <property type="protein sequence ID" value="JAP42542.1"/>
    <property type="molecule type" value="Transcribed_RNA"/>
</dbReference>
<organism evidence="7">
    <name type="scientific">Schistocephalus solidus</name>
    <name type="common">Tapeworm</name>
    <dbReference type="NCBI Taxonomy" id="70667"/>
    <lineage>
        <taxon>Eukaryota</taxon>
        <taxon>Metazoa</taxon>
        <taxon>Spiralia</taxon>
        <taxon>Lophotrochozoa</taxon>
        <taxon>Platyhelminthes</taxon>
        <taxon>Cestoda</taxon>
        <taxon>Eucestoda</taxon>
        <taxon>Diphyllobothriidea</taxon>
        <taxon>Diphyllobothriidae</taxon>
        <taxon>Schistocephalus</taxon>
    </lineage>
</organism>
<dbReference type="SUPFAM" id="SSF47473">
    <property type="entry name" value="EF-hand"/>
    <property type="match status" value="1"/>
</dbReference>
<dbReference type="PRINTS" id="PR00450">
    <property type="entry name" value="RECOVERIN"/>
</dbReference>
<feature type="domain" description="EF-hand" evidence="6">
    <location>
        <begin position="136"/>
        <end position="171"/>
    </location>
</feature>
<proteinExistence type="inferred from homology"/>
<dbReference type="CDD" id="cd00051">
    <property type="entry name" value="EFh"/>
    <property type="match status" value="2"/>
</dbReference>
<dbReference type="PROSITE" id="PS50222">
    <property type="entry name" value="EF_HAND_2"/>
    <property type="match status" value="3"/>
</dbReference>
<dbReference type="FunFam" id="1.10.238.10:FF:000009">
    <property type="entry name" value="Visinin-like protein 1"/>
    <property type="match status" value="1"/>
</dbReference>
<evidence type="ECO:0000256" key="5">
    <source>
        <dbReference type="SAM" id="MobiDB-lite"/>
    </source>
</evidence>
<dbReference type="Pfam" id="PF00036">
    <property type="entry name" value="EF-hand_1"/>
    <property type="match status" value="1"/>
</dbReference>
<dbReference type="PANTHER" id="PTHR23055:SF69">
    <property type="entry name" value="NEURONAL CALCIUM SENSOR 2"/>
    <property type="match status" value="1"/>
</dbReference>
<feature type="domain" description="EF-hand" evidence="6">
    <location>
        <begin position="100"/>
        <end position="135"/>
    </location>
</feature>
<keyword evidence="3" id="KW-0677">Repeat</keyword>
<sequence length="226" mass="25510">MGATTVGAYAHRCRQHSASNRQPGGSFKPIHQPRTRADMGSVHGKHRLTRSEARSLASQTHFTEKQIKKWHRIFLKDCPTGQLNRSAFLNMYTHFFPDGKAKDFYAHLFRTFDQDKSGQIDFSEFLTAISVTQSGSPEEKLGLAFQLYDIDGNGTIEESEMTDIIKAIYMMVGETNPGPENQPNVRTSAIFKKMDLNSDHVLSKEEFIRGCMNDEHLYNLLASSSS</sequence>
<reference evidence="7" key="1">
    <citation type="submission" date="2016-01" db="EMBL/GenBank/DDBJ databases">
        <title>Reference transcriptome for the parasite Schistocephalus solidus: insights into the molecular evolution of parasitism.</title>
        <authorList>
            <person name="Hebert F.O."/>
            <person name="Grambauer S."/>
            <person name="Barber I."/>
            <person name="Landry C.R."/>
            <person name="Aubin-Horth N."/>
        </authorList>
    </citation>
    <scope>NUCLEOTIDE SEQUENCE</scope>
</reference>
<dbReference type="GO" id="GO:0005509">
    <property type="term" value="F:calcium ion binding"/>
    <property type="evidence" value="ECO:0007669"/>
    <property type="project" value="InterPro"/>
</dbReference>
<evidence type="ECO:0000256" key="2">
    <source>
        <dbReference type="ARBA" id="ARBA00022723"/>
    </source>
</evidence>
<keyword evidence="2" id="KW-0479">Metal-binding</keyword>
<evidence type="ECO:0000259" key="6">
    <source>
        <dbReference type="PROSITE" id="PS50222"/>
    </source>
</evidence>
<feature type="region of interest" description="Disordered" evidence="5">
    <location>
        <begin position="14"/>
        <end position="43"/>
    </location>
</feature>
<evidence type="ECO:0000256" key="3">
    <source>
        <dbReference type="ARBA" id="ARBA00022737"/>
    </source>
</evidence>
<evidence type="ECO:0000313" key="7">
    <source>
        <dbReference type="EMBL" id="JAP42542.1"/>
    </source>
</evidence>
<dbReference type="Gene3D" id="1.10.238.10">
    <property type="entry name" value="EF-hand"/>
    <property type="match status" value="1"/>
</dbReference>
<accession>A0A0X3P3L4</accession>
<dbReference type="PROSITE" id="PS00018">
    <property type="entry name" value="EF_HAND_1"/>
    <property type="match status" value="3"/>
</dbReference>
<dbReference type="AlphaFoldDB" id="A0A0X3P3L4"/>
<protein>
    <submittedName>
        <fullName evidence="7">Neuronal calcium sensor 2</fullName>
    </submittedName>
</protein>
<evidence type="ECO:0000256" key="1">
    <source>
        <dbReference type="ARBA" id="ARBA00006049"/>
    </source>
</evidence>
<name>A0A0X3P3L4_SCHSO</name>
<dbReference type="InterPro" id="IPR018247">
    <property type="entry name" value="EF_Hand_1_Ca_BS"/>
</dbReference>
<dbReference type="InterPro" id="IPR011992">
    <property type="entry name" value="EF-hand-dom_pair"/>
</dbReference>
<feature type="domain" description="EF-hand" evidence="6">
    <location>
        <begin position="182"/>
        <end position="217"/>
    </location>
</feature>